<keyword evidence="3" id="KW-1185">Reference proteome</keyword>
<gene>
    <name evidence="2" type="ORF">BB561_006921</name>
</gene>
<dbReference type="EMBL" id="MBFR01000821">
    <property type="protein sequence ID" value="PVU85642.1"/>
    <property type="molecule type" value="Genomic_DNA"/>
</dbReference>
<dbReference type="AlphaFoldDB" id="A0A2T9XZX8"/>
<feature type="compositionally biased region" description="Polar residues" evidence="1">
    <location>
        <begin position="123"/>
        <end position="134"/>
    </location>
</feature>
<evidence type="ECO:0000256" key="1">
    <source>
        <dbReference type="SAM" id="MobiDB-lite"/>
    </source>
</evidence>
<proteinExistence type="predicted"/>
<accession>A0A2T9XZX8</accession>
<protein>
    <submittedName>
        <fullName evidence="2">Uncharacterized protein</fullName>
    </submittedName>
</protein>
<evidence type="ECO:0000313" key="3">
    <source>
        <dbReference type="Proteomes" id="UP000245383"/>
    </source>
</evidence>
<dbReference type="OrthoDB" id="429143at2759"/>
<dbReference type="Proteomes" id="UP000245383">
    <property type="component" value="Unassembled WGS sequence"/>
</dbReference>
<reference evidence="2 3" key="1">
    <citation type="journal article" date="2018" name="MBio">
        <title>Comparative Genomics Reveals the Core Gene Toolbox for the Fungus-Insect Symbiosis.</title>
        <authorList>
            <person name="Wang Y."/>
            <person name="Stata M."/>
            <person name="Wang W."/>
            <person name="Stajich J.E."/>
            <person name="White M.M."/>
            <person name="Moncalvo J.M."/>
        </authorList>
    </citation>
    <scope>NUCLEOTIDE SEQUENCE [LARGE SCALE GENOMIC DNA]</scope>
    <source>
        <strain evidence="2 3">SWE-8-4</strain>
    </source>
</reference>
<organism evidence="2 3">
    <name type="scientific">Smittium simulii</name>
    <dbReference type="NCBI Taxonomy" id="133385"/>
    <lineage>
        <taxon>Eukaryota</taxon>
        <taxon>Fungi</taxon>
        <taxon>Fungi incertae sedis</taxon>
        <taxon>Zoopagomycota</taxon>
        <taxon>Kickxellomycotina</taxon>
        <taxon>Harpellomycetes</taxon>
        <taxon>Harpellales</taxon>
        <taxon>Legeriomycetaceae</taxon>
        <taxon>Smittium</taxon>
    </lineage>
</organism>
<sequence length="146" mass="16674">MGFSDDDAPYIGKLYDSDSQLVDGQWTLVGLSAHGMPRCFRCGREIARRVSEKYMSAEELSLRKVRSSNDANIMRDSKNMLKAAKFNTLAEKQIHPTTWATNGENDIDDWDYPLPRSFITSPQRFSSTNTQGWDQRTIFPEKKSSL</sequence>
<dbReference type="STRING" id="133385.A0A2T9XZX8"/>
<evidence type="ECO:0000313" key="2">
    <source>
        <dbReference type="EMBL" id="PVU85642.1"/>
    </source>
</evidence>
<comment type="caution">
    <text evidence="2">The sequence shown here is derived from an EMBL/GenBank/DDBJ whole genome shotgun (WGS) entry which is preliminary data.</text>
</comment>
<feature type="region of interest" description="Disordered" evidence="1">
    <location>
        <begin position="123"/>
        <end position="146"/>
    </location>
</feature>
<name>A0A2T9XZX8_9FUNG</name>